<keyword evidence="3" id="KW-0464">Manganese</keyword>
<dbReference type="InterPro" id="IPR013785">
    <property type="entry name" value="Aldolase_TIM"/>
</dbReference>
<dbReference type="HOGENOM" id="CLU_049173_0_0_11"/>
<accession>W5TGF5</accession>
<dbReference type="Pfam" id="PF00682">
    <property type="entry name" value="HMGL-like"/>
    <property type="match status" value="1"/>
</dbReference>
<dbReference type="GO" id="GO:0003852">
    <property type="term" value="F:2-isopropylmalate synthase activity"/>
    <property type="evidence" value="ECO:0007669"/>
    <property type="project" value="TreeGrafter"/>
</dbReference>
<dbReference type="InterPro" id="IPR050073">
    <property type="entry name" value="2-IPM_HCS-like"/>
</dbReference>
<name>W5TGF5_9NOCA</name>
<proteinExistence type="inferred from homology"/>
<comment type="similarity">
    <text evidence="1">Belongs to the 4-hydroxy-2-oxovalerate aldolase family.</text>
</comment>
<dbReference type="AlphaFoldDB" id="W5TGF5"/>
<dbReference type="Gene3D" id="3.20.20.70">
    <property type="entry name" value="Aldolase class I"/>
    <property type="match status" value="1"/>
</dbReference>
<gene>
    <name evidence="8" type="ORF">NONO_c35100</name>
</gene>
<dbReference type="eggNOG" id="COG0119">
    <property type="taxonomic scope" value="Bacteria"/>
</dbReference>
<evidence type="ECO:0000256" key="4">
    <source>
        <dbReference type="ARBA" id="ARBA00023239"/>
    </source>
</evidence>
<dbReference type="OrthoDB" id="9803573at2"/>
<comment type="catalytic activity">
    <reaction evidence="5">
        <text>(S)-4-hydroxy-2-oxohexanoate = propanal + pyruvate</text>
        <dbReference type="Rhea" id="RHEA:36003"/>
        <dbReference type="ChEBI" id="CHEBI:15361"/>
        <dbReference type="ChEBI" id="CHEBI:17153"/>
        <dbReference type="ChEBI" id="CHEBI:73142"/>
        <dbReference type="EC" id="4.1.3.43"/>
    </reaction>
    <physiologicalReaction direction="left-to-right" evidence="5">
        <dbReference type="Rhea" id="RHEA:36004"/>
    </physiologicalReaction>
</comment>
<organism evidence="8 9">
    <name type="scientific">Nocardia nova SH22a</name>
    <dbReference type="NCBI Taxonomy" id="1415166"/>
    <lineage>
        <taxon>Bacteria</taxon>
        <taxon>Bacillati</taxon>
        <taxon>Actinomycetota</taxon>
        <taxon>Actinomycetes</taxon>
        <taxon>Mycobacteriales</taxon>
        <taxon>Nocardiaceae</taxon>
        <taxon>Nocardia</taxon>
    </lineage>
</organism>
<evidence type="ECO:0000259" key="7">
    <source>
        <dbReference type="PROSITE" id="PS50991"/>
    </source>
</evidence>
<evidence type="ECO:0000256" key="1">
    <source>
        <dbReference type="ARBA" id="ARBA00008944"/>
    </source>
</evidence>
<reference evidence="8 9" key="1">
    <citation type="journal article" date="2014" name="Appl. Environ. Microbiol.">
        <title>Insights into the Microbial Degradation of Rubber and Gutta-Percha by Analysis of the Complete Genome of Nocardia nova SH22a.</title>
        <authorList>
            <person name="Luo Q."/>
            <person name="Hiessl S."/>
            <person name="Poehlein A."/>
            <person name="Daniel R."/>
            <person name="Steinbuchel A."/>
        </authorList>
    </citation>
    <scope>NUCLEOTIDE SEQUENCE [LARGE SCALE GENOMIC DNA]</scope>
    <source>
        <strain evidence="8">SH22a</strain>
    </source>
</reference>
<evidence type="ECO:0000256" key="3">
    <source>
        <dbReference type="ARBA" id="ARBA00023211"/>
    </source>
</evidence>
<dbReference type="SUPFAM" id="SSF89000">
    <property type="entry name" value="post-HMGL domain-like"/>
    <property type="match status" value="1"/>
</dbReference>
<dbReference type="PANTHER" id="PTHR10277">
    <property type="entry name" value="HOMOCITRATE SYNTHASE-RELATED"/>
    <property type="match status" value="1"/>
</dbReference>
<dbReference type="GO" id="GO:0008701">
    <property type="term" value="F:4-hydroxy-2-oxovalerate aldolase activity"/>
    <property type="evidence" value="ECO:0007669"/>
    <property type="project" value="UniProtKB-UniRule"/>
</dbReference>
<keyword evidence="4" id="KW-0456">Lyase</keyword>
<dbReference type="InterPro" id="IPR017629">
    <property type="entry name" value="4OH_2_O-val_aldolase"/>
</dbReference>
<protein>
    <recommendedName>
        <fullName evidence="6">4-hydroxy-2-oxovalerate aldolase</fullName>
        <ecNumber evidence="6">4.1.3.39</ecNumber>
    </recommendedName>
</protein>
<dbReference type="PROSITE" id="PS50991">
    <property type="entry name" value="PYR_CT"/>
    <property type="match status" value="1"/>
</dbReference>
<evidence type="ECO:0000256" key="6">
    <source>
        <dbReference type="NCBIfam" id="TIGR03217"/>
    </source>
</evidence>
<keyword evidence="2" id="KW-0058">Aromatic hydrocarbons catabolism</keyword>
<evidence type="ECO:0000256" key="5">
    <source>
        <dbReference type="ARBA" id="ARBA00023518"/>
    </source>
</evidence>
<dbReference type="SUPFAM" id="SSF51569">
    <property type="entry name" value="Aldolase"/>
    <property type="match status" value="1"/>
</dbReference>
<feature type="domain" description="Pyruvate carboxyltransferase" evidence="7">
    <location>
        <begin position="14"/>
        <end position="264"/>
    </location>
</feature>
<dbReference type="EC" id="4.1.3.39" evidence="6"/>
<dbReference type="InterPro" id="IPR000891">
    <property type="entry name" value="PYR_CT"/>
</dbReference>
<dbReference type="InterPro" id="IPR012425">
    <property type="entry name" value="DmpG_comm"/>
</dbReference>
<dbReference type="Pfam" id="PF07836">
    <property type="entry name" value="DmpG_comm"/>
    <property type="match status" value="1"/>
</dbReference>
<dbReference type="EMBL" id="CP006850">
    <property type="protein sequence ID" value="AHH18297.1"/>
    <property type="molecule type" value="Genomic_DNA"/>
</dbReference>
<dbReference type="NCBIfam" id="TIGR03217">
    <property type="entry name" value="4OH_2_O_val_ald"/>
    <property type="match status" value="1"/>
</dbReference>
<evidence type="ECO:0000313" key="8">
    <source>
        <dbReference type="EMBL" id="AHH18297.1"/>
    </source>
</evidence>
<dbReference type="GO" id="GO:0009098">
    <property type="term" value="P:L-leucine biosynthetic process"/>
    <property type="evidence" value="ECO:0007669"/>
    <property type="project" value="TreeGrafter"/>
</dbReference>
<dbReference type="Gene3D" id="1.10.8.60">
    <property type="match status" value="1"/>
</dbReference>
<dbReference type="PANTHER" id="PTHR10277:SF9">
    <property type="entry name" value="2-ISOPROPYLMALATE SYNTHASE 1, CHLOROPLASTIC-RELATED"/>
    <property type="match status" value="1"/>
</dbReference>
<dbReference type="KEGG" id="nno:NONO_c35100"/>
<keyword evidence="9" id="KW-1185">Reference proteome</keyword>
<dbReference type="NCBIfam" id="NF006049">
    <property type="entry name" value="PRK08195.1"/>
    <property type="match status" value="1"/>
</dbReference>
<dbReference type="STRING" id="1415166.NONO_c35100"/>
<sequence length="356" mass="37203">MAGTEGAQSNKPAVTIYDVTLRDGQHAVDHQLDVDQIAHYAEVAKSAGIPIIEVGHGNGLGASSLHLGQARLDDLLMLETAREAAPDARLAAFLCPGMGTFTDIDGARSRGADILRIGVHATGADFCESYVDKALRAGLECHAVLMMSHMASTDELVANAALLSEYGCTTVGMMDSAGHYMPEEVGQRIAAMRQAIPGDLSFHAHNNLGLATANVLAAVDAGATVIDASSRGFGAGAGNAQLEVVCALMDRLGIYTGVSLDGCLQTSELAAAELIQTPPLVDAVSLVSGLAGVFSGFKRKVLAAASEYGVSPWDIFFELGRMQAIAGQEDLIPIAAKHLAAQPNTHTQPRRQYAIR</sequence>
<dbReference type="Proteomes" id="UP000019150">
    <property type="component" value="Chromosome"/>
</dbReference>
<evidence type="ECO:0000256" key="2">
    <source>
        <dbReference type="ARBA" id="ARBA00022797"/>
    </source>
</evidence>
<evidence type="ECO:0000313" key="9">
    <source>
        <dbReference type="Proteomes" id="UP000019150"/>
    </source>
</evidence>